<dbReference type="InterPro" id="IPR000160">
    <property type="entry name" value="GGDEF_dom"/>
</dbReference>
<dbReference type="SMART" id="SM00091">
    <property type="entry name" value="PAS"/>
    <property type="match status" value="1"/>
</dbReference>
<dbReference type="Pfam" id="PF00563">
    <property type="entry name" value="EAL"/>
    <property type="match status" value="1"/>
</dbReference>
<feature type="domain" description="PAC" evidence="2">
    <location>
        <begin position="237"/>
        <end position="289"/>
    </location>
</feature>
<feature type="domain" description="GGDEF" evidence="4">
    <location>
        <begin position="320"/>
        <end position="454"/>
    </location>
</feature>
<dbReference type="InterPro" id="IPR029787">
    <property type="entry name" value="Nucleotide_cyclase"/>
</dbReference>
<proteinExistence type="predicted"/>
<dbReference type="NCBIfam" id="TIGR00229">
    <property type="entry name" value="sensory_box"/>
    <property type="match status" value="1"/>
</dbReference>
<reference evidence="5 6" key="1">
    <citation type="submission" date="2020-01" db="EMBL/GenBank/DDBJ databases">
        <title>Kibdelosporangium persica a novel Actinomycetes from a hot desert in Iran.</title>
        <authorList>
            <person name="Safaei N."/>
            <person name="Zaburannyi N."/>
            <person name="Mueller R."/>
            <person name="Wink J."/>
        </authorList>
    </citation>
    <scope>NUCLEOTIDE SEQUENCE [LARGE SCALE GENOMIC DNA]</scope>
    <source>
        <strain evidence="5 6">4NS15</strain>
    </source>
</reference>
<dbReference type="InterPro" id="IPR035965">
    <property type="entry name" value="PAS-like_dom_sf"/>
</dbReference>
<evidence type="ECO:0000259" key="2">
    <source>
        <dbReference type="PROSITE" id="PS50113"/>
    </source>
</evidence>
<sequence length="697" mass="76909">MPQRESLSPLPDDSDVAVGDAIRERYKLARKWAYQLCTSTYVPLSQSELEEQLQDMIGRLVAALRADPADTSVAEELTGRLVAMNCAHTVCLRCTVDVLGRGLLSSEQLRDVDRLGEKVVSLLGAFAASYTESIRQSVLRQQEEVEQALILAVRDARWNLKASEARFDKVATCSSSGIVITDLDGRFIRANHSFGQIVDYTTAELAKLSLFDLVHPDEAPYVRESYQAVLNGEHERFRHGQRLVRQDGELARVSLTATVLRDGDDQPRQFVTVVEDGTELKLLQNELSRQALHDVLTGLPNRQFFTTNLESMLRRADPAYGVTLYHLGLDAFSLITGGLGRRTGNLLLIAVAERLKAVLAGEKAMIARFDGDEFAIVVENSPATPDVITMVNAINDELAEPVYIEEHGVAATASIGVVDRPPRTMDPAELLRASDMTLRRAKNNGRRQWELFHPEQHQRDRRTFNLAATMPGAWENGELTVGYRPIVRLADKEIVGTEAVLRWDHPEYGLLYDDRCTELAEETGLILALGPWLLRTACEHLRWDRATPLSVNLTAQQSADGDLVGAVGKVLRETGMPPERLWLGMPVKALLADKGEAMDNMRALADNGVRTVAVDFGGTSGDMVCVEDLPLRAVRIAPWLTAREPVPGSPVTHSLLDLSSLVHLSGAQVVVEGVDSEEKAQWWRNAGADYAQGALFS</sequence>
<feature type="domain" description="EAL" evidence="3">
    <location>
        <begin position="463"/>
        <end position="697"/>
    </location>
</feature>
<dbReference type="CDD" id="cd00130">
    <property type="entry name" value="PAS"/>
    <property type="match status" value="1"/>
</dbReference>
<dbReference type="PANTHER" id="PTHR44757:SF2">
    <property type="entry name" value="BIOFILM ARCHITECTURE MAINTENANCE PROTEIN MBAA"/>
    <property type="match status" value="1"/>
</dbReference>
<dbReference type="InterPro" id="IPR000700">
    <property type="entry name" value="PAS-assoc_C"/>
</dbReference>
<dbReference type="InterPro" id="IPR000014">
    <property type="entry name" value="PAS"/>
</dbReference>
<dbReference type="InterPro" id="IPR001633">
    <property type="entry name" value="EAL_dom"/>
</dbReference>
<dbReference type="InterPro" id="IPR035919">
    <property type="entry name" value="EAL_sf"/>
</dbReference>
<dbReference type="PROSITE" id="PS50883">
    <property type="entry name" value="EAL"/>
    <property type="match status" value="1"/>
</dbReference>
<gene>
    <name evidence="5" type="ORF">GC106_47250</name>
</gene>
<feature type="domain" description="PAS" evidence="1">
    <location>
        <begin position="163"/>
        <end position="233"/>
    </location>
</feature>
<dbReference type="Gene3D" id="3.20.20.450">
    <property type="entry name" value="EAL domain"/>
    <property type="match status" value="1"/>
</dbReference>
<evidence type="ECO:0000259" key="3">
    <source>
        <dbReference type="PROSITE" id="PS50883"/>
    </source>
</evidence>
<dbReference type="CDD" id="cd01949">
    <property type="entry name" value="GGDEF"/>
    <property type="match status" value="1"/>
</dbReference>
<organism evidence="5 6">
    <name type="scientific">Kibdelosporangium persicum</name>
    <dbReference type="NCBI Taxonomy" id="2698649"/>
    <lineage>
        <taxon>Bacteria</taxon>
        <taxon>Bacillati</taxon>
        <taxon>Actinomycetota</taxon>
        <taxon>Actinomycetes</taxon>
        <taxon>Pseudonocardiales</taxon>
        <taxon>Pseudonocardiaceae</taxon>
        <taxon>Kibdelosporangium</taxon>
    </lineage>
</organism>
<name>A0ABX2F9M2_9PSEU</name>
<dbReference type="Gene3D" id="3.30.70.270">
    <property type="match status" value="1"/>
</dbReference>
<dbReference type="SUPFAM" id="SSF55785">
    <property type="entry name" value="PYP-like sensor domain (PAS domain)"/>
    <property type="match status" value="1"/>
</dbReference>
<dbReference type="PROSITE" id="PS50112">
    <property type="entry name" value="PAS"/>
    <property type="match status" value="1"/>
</dbReference>
<accession>A0ABX2F9M2</accession>
<dbReference type="Pfam" id="PF00990">
    <property type="entry name" value="GGDEF"/>
    <property type="match status" value="1"/>
</dbReference>
<dbReference type="Proteomes" id="UP000763557">
    <property type="component" value="Unassembled WGS sequence"/>
</dbReference>
<comment type="caution">
    <text evidence="5">The sequence shown here is derived from an EMBL/GenBank/DDBJ whole genome shotgun (WGS) entry which is preliminary data.</text>
</comment>
<dbReference type="CDD" id="cd01948">
    <property type="entry name" value="EAL"/>
    <property type="match status" value="1"/>
</dbReference>
<dbReference type="InterPro" id="IPR052155">
    <property type="entry name" value="Biofilm_reg_signaling"/>
</dbReference>
<evidence type="ECO:0000313" key="5">
    <source>
        <dbReference type="EMBL" id="NRN67485.1"/>
    </source>
</evidence>
<evidence type="ECO:0000259" key="4">
    <source>
        <dbReference type="PROSITE" id="PS50887"/>
    </source>
</evidence>
<evidence type="ECO:0000313" key="6">
    <source>
        <dbReference type="Proteomes" id="UP000763557"/>
    </source>
</evidence>
<protein>
    <submittedName>
        <fullName evidence="5">Sensor domain-containing diguanylate cyclase</fullName>
    </submittedName>
</protein>
<keyword evidence="6" id="KW-1185">Reference proteome</keyword>
<dbReference type="SUPFAM" id="SSF55073">
    <property type="entry name" value="Nucleotide cyclase"/>
    <property type="match status" value="1"/>
</dbReference>
<dbReference type="NCBIfam" id="TIGR00254">
    <property type="entry name" value="GGDEF"/>
    <property type="match status" value="1"/>
</dbReference>
<evidence type="ECO:0000259" key="1">
    <source>
        <dbReference type="PROSITE" id="PS50112"/>
    </source>
</evidence>
<dbReference type="RefSeq" id="WP_312872826.1">
    <property type="nucleotide sequence ID" value="NZ_CBCSGW010000002.1"/>
</dbReference>
<dbReference type="PROSITE" id="PS50887">
    <property type="entry name" value="GGDEF"/>
    <property type="match status" value="1"/>
</dbReference>
<dbReference type="EMBL" id="JAAATY010000014">
    <property type="protein sequence ID" value="NRN67485.1"/>
    <property type="molecule type" value="Genomic_DNA"/>
</dbReference>
<dbReference type="InterPro" id="IPR043128">
    <property type="entry name" value="Rev_trsase/Diguanyl_cyclase"/>
</dbReference>
<dbReference type="PROSITE" id="PS50113">
    <property type="entry name" value="PAC"/>
    <property type="match status" value="1"/>
</dbReference>
<dbReference type="SMART" id="SM00052">
    <property type="entry name" value="EAL"/>
    <property type="match status" value="1"/>
</dbReference>
<dbReference type="Pfam" id="PF08447">
    <property type="entry name" value="PAS_3"/>
    <property type="match status" value="1"/>
</dbReference>
<dbReference type="InterPro" id="IPR013655">
    <property type="entry name" value="PAS_fold_3"/>
</dbReference>
<dbReference type="Gene3D" id="3.30.450.20">
    <property type="entry name" value="PAS domain"/>
    <property type="match status" value="1"/>
</dbReference>
<dbReference type="PANTHER" id="PTHR44757">
    <property type="entry name" value="DIGUANYLATE CYCLASE DGCP"/>
    <property type="match status" value="1"/>
</dbReference>
<dbReference type="SMART" id="SM00267">
    <property type="entry name" value="GGDEF"/>
    <property type="match status" value="1"/>
</dbReference>
<dbReference type="SUPFAM" id="SSF141868">
    <property type="entry name" value="EAL domain-like"/>
    <property type="match status" value="1"/>
</dbReference>